<protein>
    <submittedName>
        <fullName evidence="3">ABC transporter ATPase subunit</fullName>
    </submittedName>
</protein>
<dbReference type="GO" id="GO:0016887">
    <property type="term" value="F:ATP hydrolysis activity"/>
    <property type="evidence" value="ECO:0007669"/>
    <property type="project" value="InterPro"/>
</dbReference>
<dbReference type="InterPro" id="IPR027417">
    <property type="entry name" value="P-loop_NTPase"/>
</dbReference>
<dbReference type="GO" id="GO:0005524">
    <property type="term" value="F:ATP binding"/>
    <property type="evidence" value="ECO:0007669"/>
    <property type="project" value="InterPro"/>
</dbReference>
<dbReference type="RefSeq" id="WP_330805483.1">
    <property type="nucleotide sequence ID" value="NZ_CFKZ01000001.1"/>
</dbReference>
<dbReference type="PANTHER" id="PTHR43514">
    <property type="entry name" value="ABC TRANSPORTER I FAMILY MEMBER 10"/>
    <property type="match status" value="1"/>
</dbReference>
<dbReference type="InterPro" id="IPR050334">
    <property type="entry name" value="Molybdenum_import_ModC"/>
</dbReference>
<evidence type="ECO:0000313" key="2">
    <source>
        <dbReference type="EMBL" id="CDL74152.1"/>
    </source>
</evidence>
<reference evidence="3" key="1">
    <citation type="submission" date="2013-12" db="EMBL/GenBank/DDBJ databases">
        <authorList>
            <person name="Croucher N."/>
        </authorList>
    </citation>
    <scope>NUCLEOTIDE SEQUENCE</scope>
    <source>
        <strain evidence="3">9611+04103</strain>
        <strain evidence="2">IC161</strain>
    </source>
</reference>
<dbReference type="EMBL" id="HG799494">
    <property type="protein sequence ID" value="CDL74685.1"/>
    <property type="molecule type" value="Genomic_DNA"/>
</dbReference>
<dbReference type="PANTHER" id="PTHR43514:SF4">
    <property type="entry name" value="ABC TRANSPORTER I FAMILY MEMBER 10"/>
    <property type="match status" value="1"/>
</dbReference>
<dbReference type="AlphaFoldDB" id="A0A0A8KYC7"/>
<dbReference type="SUPFAM" id="SSF52540">
    <property type="entry name" value="P-loop containing nucleoside triphosphate hydrolases"/>
    <property type="match status" value="1"/>
</dbReference>
<dbReference type="InterPro" id="IPR003439">
    <property type="entry name" value="ABC_transporter-like_ATP-bd"/>
</dbReference>
<dbReference type="Gene3D" id="3.40.50.300">
    <property type="entry name" value="P-loop containing nucleotide triphosphate hydrolases"/>
    <property type="match status" value="1"/>
</dbReference>
<organism evidence="3">
    <name type="scientific">Streptococcus pneumoniae</name>
    <dbReference type="NCBI Taxonomy" id="1313"/>
    <lineage>
        <taxon>Bacteria</taxon>
        <taxon>Bacillati</taxon>
        <taxon>Bacillota</taxon>
        <taxon>Bacilli</taxon>
        <taxon>Lactobacillales</taxon>
        <taxon>Streptococcaceae</taxon>
        <taxon>Streptococcus</taxon>
    </lineage>
</organism>
<feature type="domain" description="ABC transporter" evidence="1">
    <location>
        <begin position="81"/>
        <end position="175"/>
    </location>
</feature>
<evidence type="ECO:0000313" key="3">
    <source>
        <dbReference type="EMBL" id="CDL74685.1"/>
    </source>
</evidence>
<reference evidence="3" key="2">
    <citation type="submission" date="2014-12" db="EMBL/GenBank/DDBJ databases">
        <title>Resistance and transmission dynamics of an outbreak of multidrug-resistant pneumococci imported into Iceland.</title>
        <authorList>
            <person name="Croucher N.J."/>
            <person name="Hanage W.P."/>
            <person name="Harris S.R."/>
            <person name="McGee L."/>
            <person name="Van der Linden M."/>
            <person name="De Lencastre H."/>
            <person name="Sa-Leao R."/>
            <person name="Song J.H."/>
            <person name="Ko K.S."/>
            <person name="Klugman K.P."/>
            <person name="Parkhill J."/>
            <person name="Tomasz A."/>
            <person name="Kristinsson K.G."/>
            <person name="Bentley S.D."/>
        </authorList>
    </citation>
    <scope>NUCLEOTIDE SEQUENCE</scope>
    <source>
        <strain evidence="3">9611+04103</strain>
        <strain evidence="2">IC161</strain>
    </source>
</reference>
<sequence length="232" mass="27477">MTFNKFLKYLISLFFLSILFHVITHKNNLVFTNYDNKKSCFFPFLCMFFTSHLKRYINRYEKATFFALKTSHTNNLRVTSLAGNSYPYYQGEILLDHLPVHQLWGKFGMILQQEHTFISSYENNVTIFKTFEANFRDEKFEKIPPQSLSGGQQQHMYLNREKNRHSPLIIMDEPFSALDASQFQKELDKVLSLSSAVVLTLHRQEEMLSRFDQIWEIKDGELVVVKRVLKHD</sequence>
<dbReference type="Pfam" id="PF00005">
    <property type="entry name" value="ABC_tran"/>
    <property type="match status" value="1"/>
</dbReference>
<accession>A0A0A8KYC7</accession>
<name>A0A0A8KYC7_STREE</name>
<proteinExistence type="predicted"/>
<evidence type="ECO:0000259" key="1">
    <source>
        <dbReference type="Pfam" id="PF00005"/>
    </source>
</evidence>
<dbReference type="EMBL" id="HG799499">
    <property type="protein sequence ID" value="CDL74152.1"/>
    <property type="molecule type" value="Genomic_DNA"/>
</dbReference>